<dbReference type="GO" id="GO:1902201">
    <property type="term" value="P:negative regulation of bacterial-type flagellum-dependent cell motility"/>
    <property type="evidence" value="ECO:0007669"/>
    <property type="project" value="TreeGrafter"/>
</dbReference>
<evidence type="ECO:0000256" key="1">
    <source>
        <dbReference type="ARBA" id="ARBA00001946"/>
    </source>
</evidence>
<evidence type="ECO:0000259" key="6">
    <source>
        <dbReference type="PROSITE" id="PS50887"/>
    </source>
</evidence>
<evidence type="ECO:0000256" key="3">
    <source>
        <dbReference type="ARBA" id="ARBA00034247"/>
    </source>
</evidence>
<dbReference type="GO" id="GO:0005886">
    <property type="term" value="C:plasma membrane"/>
    <property type="evidence" value="ECO:0007669"/>
    <property type="project" value="TreeGrafter"/>
</dbReference>
<dbReference type="InterPro" id="IPR029787">
    <property type="entry name" value="Nucleotide_cyclase"/>
</dbReference>
<feature type="domain" description="Response regulatory" evidence="5">
    <location>
        <begin position="4"/>
        <end position="118"/>
    </location>
</feature>
<keyword evidence="4" id="KW-0597">Phosphoprotein</keyword>
<proteinExistence type="predicted"/>
<dbReference type="Gene3D" id="3.30.70.270">
    <property type="match status" value="1"/>
</dbReference>
<dbReference type="Proteomes" id="UP000019276">
    <property type="component" value="Unassembled WGS sequence"/>
</dbReference>
<feature type="modified residue" description="4-aspartylphosphate" evidence="4">
    <location>
        <position position="54"/>
    </location>
</feature>
<dbReference type="FunFam" id="3.30.70.270:FF:000001">
    <property type="entry name" value="Diguanylate cyclase domain protein"/>
    <property type="match status" value="1"/>
</dbReference>
<dbReference type="Pfam" id="PF00072">
    <property type="entry name" value="Response_reg"/>
    <property type="match status" value="2"/>
</dbReference>
<protein>
    <recommendedName>
        <fullName evidence="2">diguanylate cyclase</fullName>
        <ecNumber evidence="2">2.7.7.65</ecNumber>
    </recommendedName>
</protein>
<dbReference type="OrthoDB" id="9812260at2"/>
<dbReference type="eggNOG" id="COG3706">
    <property type="taxonomic scope" value="Bacteria"/>
</dbReference>
<dbReference type="AlphaFoldDB" id="W7QU24"/>
<dbReference type="CDD" id="cd01949">
    <property type="entry name" value="GGDEF"/>
    <property type="match status" value="1"/>
</dbReference>
<dbReference type="SMART" id="SM00448">
    <property type="entry name" value="REC"/>
    <property type="match status" value="2"/>
</dbReference>
<comment type="catalytic activity">
    <reaction evidence="3">
        <text>2 GTP = 3',3'-c-di-GMP + 2 diphosphate</text>
        <dbReference type="Rhea" id="RHEA:24898"/>
        <dbReference type="ChEBI" id="CHEBI:33019"/>
        <dbReference type="ChEBI" id="CHEBI:37565"/>
        <dbReference type="ChEBI" id="CHEBI:58805"/>
        <dbReference type="EC" id="2.7.7.65"/>
    </reaction>
</comment>
<comment type="caution">
    <text evidence="7">The sequence shown here is derived from an EMBL/GenBank/DDBJ whole genome shotgun (WGS) entry which is preliminary data.</text>
</comment>
<dbReference type="NCBIfam" id="TIGR00254">
    <property type="entry name" value="GGDEF"/>
    <property type="match status" value="1"/>
</dbReference>
<evidence type="ECO:0000313" key="7">
    <source>
        <dbReference type="EMBL" id="EWH08945.1"/>
    </source>
</evidence>
<evidence type="ECO:0000313" key="8">
    <source>
        <dbReference type="Proteomes" id="UP000019276"/>
    </source>
</evidence>
<evidence type="ECO:0000256" key="2">
    <source>
        <dbReference type="ARBA" id="ARBA00012528"/>
    </source>
</evidence>
<dbReference type="GO" id="GO:0052621">
    <property type="term" value="F:diguanylate cyclase activity"/>
    <property type="evidence" value="ECO:0007669"/>
    <property type="project" value="UniProtKB-EC"/>
</dbReference>
<dbReference type="PROSITE" id="PS50110">
    <property type="entry name" value="RESPONSE_REGULATORY"/>
    <property type="match status" value="2"/>
</dbReference>
<dbReference type="EMBL" id="ARZY01000033">
    <property type="protein sequence ID" value="EWH08945.1"/>
    <property type="molecule type" value="Genomic_DNA"/>
</dbReference>
<feature type="domain" description="Response regulatory" evidence="5">
    <location>
        <begin position="125"/>
        <end position="242"/>
    </location>
</feature>
<dbReference type="Pfam" id="PF00990">
    <property type="entry name" value="GGDEF"/>
    <property type="match status" value="1"/>
</dbReference>
<dbReference type="PROSITE" id="PS50887">
    <property type="entry name" value="GGDEF"/>
    <property type="match status" value="1"/>
</dbReference>
<dbReference type="STRING" id="1328313.DS2_15089"/>
<name>W7QU24_9ALTE</name>
<gene>
    <name evidence="7" type="ORF">DS2_15089</name>
</gene>
<feature type="modified residue" description="4-aspartylphosphate" evidence="4">
    <location>
        <position position="175"/>
    </location>
</feature>
<dbReference type="InterPro" id="IPR011006">
    <property type="entry name" value="CheY-like_superfamily"/>
</dbReference>
<organism evidence="7 8">
    <name type="scientific">Catenovulum agarivorans DS-2</name>
    <dbReference type="NCBI Taxonomy" id="1328313"/>
    <lineage>
        <taxon>Bacteria</taxon>
        <taxon>Pseudomonadati</taxon>
        <taxon>Pseudomonadota</taxon>
        <taxon>Gammaproteobacteria</taxon>
        <taxon>Alteromonadales</taxon>
        <taxon>Alteromonadaceae</taxon>
        <taxon>Catenovulum</taxon>
    </lineage>
</organism>
<comment type="cofactor">
    <cofactor evidence="1">
        <name>Mg(2+)</name>
        <dbReference type="ChEBI" id="CHEBI:18420"/>
    </cofactor>
</comment>
<dbReference type="SMART" id="SM00267">
    <property type="entry name" value="GGDEF"/>
    <property type="match status" value="1"/>
</dbReference>
<dbReference type="Gene3D" id="3.40.50.2300">
    <property type="match status" value="2"/>
</dbReference>
<evidence type="ECO:0000256" key="4">
    <source>
        <dbReference type="PROSITE-ProRule" id="PRU00169"/>
    </source>
</evidence>
<dbReference type="GO" id="GO:0000160">
    <property type="term" value="P:phosphorelay signal transduction system"/>
    <property type="evidence" value="ECO:0007669"/>
    <property type="project" value="InterPro"/>
</dbReference>
<dbReference type="InterPro" id="IPR050469">
    <property type="entry name" value="Diguanylate_Cyclase"/>
</dbReference>
<dbReference type="PANTHER" id="PTHR45138:SF9">
    <property type="entry name" value="DIGUANYLATE CYCLASE DGCM-RELATED"/>
    <property type="match status" value="1"/>
</dbReference>
<accession>W7QU24</accession>
<dbReference type="GO" id="GO:0043709">
    <property type="term" value="P:cell adhesion involved in single-species biofilm formation"/>
    <property type="evidence" value="ECO:0007669"/>
    <property type="project" value="TreeGrafter"/>
</dbReference>
<dbReference type="InterPro" id="IPR001789">
    <property type="entry name" value="Sig_transdc_resp-reg_receiver"/>
</dbReference>
<feature type="domain" description="GGDEF" evidence="6">
    <location>
        <begin position="282"/>
        <end position="412"/>
    </location>
</feature>
<reference evidence="7 8" key="1">
    <citation type="journal article" date="2014" name="Genome Announc.">
        <title>Draft Genome Sequence of the Agar-Degrading Bacterium Catenovulum sp. Strain DS-2, Isolated from Intestines of Haliotis diversicolor.</title>
        <authorList>
            <person name="Shan D."/>
            <person name="Li X."/>
            <person name="Gu Z."/>
            <person name="Wei G."/>
            <person name="Gao Z."/>
            <person name="Shao Z."/>
        </authorList>
    </citation>
    <scope>NUCLEOTIDE SEQUENCE [LARGE SCALE GENOMIC DNA]</scope>
    <source>
        <strain evidence="7 8">DS-2</strain>
    </source>
</reference>
<dbReference type="SUPFAM" id="SSF55073">
    <property type="entry name" value="Nucleotide cyclase"/>
    <property type="match status" value="1"/>
</dbReference>
<keyword evidence="8" id="KW-1185">Reference proteome</keyword>
<sequence length="414" mass="46591">MNNRVLIVEDHKTTAEILTKIAQKLGFEVEVMSSLADLTASLIEDKAYFCACVDFHLPDAHHGEAIDQTVAAKIPTFVLTGRLDEQVRQKVMTKAVVDFILKETVHSFDYVGKLLTRLKRNMQVNILVVDDSLSVRKYLRTLLERQNFTVIEAVDGLDALALLAETPQIKVVITDYEMPNMSGVELTSKIRRKHPHEKIAIVAISSSNNAMLTARFLKNGANDALNKPFDAEEFYTRIFRNLEYIEQIEEIEFAANHDYLTKIKNRRCFFELSNQALKTANKPSALALLDLDHFKAINDTYGHEAGDIILVQAAQRMAAHFKDGIVARLGGEEFCVLLPETSIDEALGRFEFLCHHFDSFEFKVLTQSLNVTTSIGLVEISQQDLSTALKQADEALYAAKEHGRNQVVQYGQSI</sequence>
<dbReference type="RefSeq" id="WP_035015664.1">
    <property type="nucleotide sequence ID" value="NZ_ARZY01000033.1"/>
</dbReference>
<dbReference type="EC" id="2.7.7.65" evidence="2"/>
<dbReference type="InterPro" id="IPR043128">
    <property type="entry name" value="Rev_trsase/Diguanyl_cyclase"/>
</dbReference>
<dbReference type="PANTHER" id="PTHR45138">
    <property type="entry name" value="REGULATORY COMPONENTS OF SENSORY TRANSDUCTION SYSTEM"/>
    <property type="match status" value="1"/>
</dbReference>
<evidence type="ECO:0000259" key="5">
    <source>
        <dbReference type="PROSITE" id="PS50110"/>
    </source>
</evidence>
<dbReference type="InterPro" id="IPR000160">
    <property type="entry name" value="GGDEF_dom"/>
</dbReference>
<dbReference type="SUPFAM" id="SSF52172">
    <property type="entry name" value="CheY-like"/>
    <property type="match status" value="2"/>
</dbReference>